<dbReference type="Pfam" id="PF03704">
    <property type="entry name" value="BTAD"/>
    <property type="match status" value="1"/>
</dbReference>
<gene>
    <name evidence="9" type="ORF">ACE11A_01150</name>
</gene>
<evidence type="ECO:0000313" key="10">
    <source>
        <dbReference type="Proteomes" id="UP001577267"/>
    </source>
</evidence>
<dbReference type="InterPro" id="IPR051677">
    <property type="entry name" value="AfsR-DnrI-RedD_regulator"/>
</dbReference>
<comment type="similarity">
    <text evidence="1">Belongs to the AfsR/DnrI/RedD regulatory family.</text>
</comment>
<keyword evidence="2" id="KW-0902">Two-component regulatory system</keyword>
<evidence type="ECO:0000256" key="6">
    <source>
        <dbReference type="PROSITE-ProRule" id="PRU01091"/>
    </source>
</evidence>
<dbReference type="EMBL" id="JBHGBT010000001">
    <property type="protein sequence ID" value="MFB4192985.1"/>
    <property type="molecule type" value="Genomic_DNA"/>
</dbReference>
<dbReference type="Proteomes" id="UP001577267">
    <property type="component" value="Unassembled WGS sequence"/>
</dbReference>
<dbReference type="SMART" id="SM00862">
    <property type="entry name" value="Trans_reg_C"/>
    <property type="match status" value="1"/>
</dbReference>
<dbReference type="Gene3D" id="1.10.10.10">
    <property type="entry name" value="Winged helix-like DNA-binding domain superfamily/Winged helix DNA-binding domain"/>
    <property type="match status" value="1"/>
</dbReference>
<evidence type="ECO:0000256" key="1">
    <source>
        <dbReference type="ARBA" id="ARBA00005820"/>
    </source>
</evidence>
<dbReference type="InterPro" id="IPR011990">
    <property type="entry name" value="TPR-like_helical_dom_sf"/>
</dbReference>
<reference evidence="9 10" key="1">
    <citation type="submission" date="2024-09" db="EMBL/GenBank/DDBJ databases">
        <title>Draft genome sequence of multifaceted antimicrobials producing Streptomyces sp. strain FH1.</title>
        <authorList>
            <person name="Hassan F."/>
            <person name="Ali H."/>
            <person name="Hassan N."/>
            <person name="Nawaz A."/>
        </authorList>
    </citation>
    <scope>NUCLEOTIDE SEQUENCE [LARGE SCALE GENOMIC DNA]</scope>
    <source>
        <strain evidence="9 10">FH1</strain>
    </source>
</reference>
<dbReference type="InterPro" id="IPR036388">
    <property type="entry name" value="WH-like_DNA-bd_sf"/>
</dbReference>
<dbReference type="InterPro" id="IPR016032">
    <property type="entry name" value="Sig_transdc_resp-reg_C-effctor"/>
</dbReference>
<dbReference type="Gene3D" id="1.25.40.10">
    <property type="entry name" value="Tetratricopeptide repeat domain"/>
    <property type="match status" value="1"/>
</dbReference>
<dbReference type="InterPro" id="IPR001867">
    <property type="entry name" value="OmpR/PhoB-type_DNA-bd"/>
</dbReference>
<feature type="region of interest" description="Disordered" evidence="7">
    <location>
        <begin position="254"/>
        <end position="307"/>
    </location>
</feature>
<evidence type="ECO:0000313" key="9">
    <source>
        <dbReference type="EMBL" id="MFB4192985.1"/>
    </source>
</evidence>
<protein>
    <submittedName>
        <fullName evidence="9">BTAD domain-containing putative transcriptional regulator</fullName>
    </submittedName>
</protein>
<evidence type="ECO:0000259" key="8">
    <source>
        <dbReference type="PROSITE" id="PS51755"/>
    </source>
</evidence>
<feature type="DNA-binding region" description="OmpR/PhoB-type" evidence="6">
    <location>
        <begin position="1"/>
        <end position="108"/>
    </location>
</feature>
<dbReference type="PANTHER" id="PTHR35807:SF1">
    <property type="entry name" value="TRANSCRIPTIONAL REGULATOR REDD"/>
    <property type="match status" value="1"/>
</dbReference>
<dbReference type="RefSeq" id="WP_375061046.1">
    <property type="nucleotide sequence ID" value="NZ_JBHGBT010000001.1"/>
</dbReference>
<evidence type="ECO:0000256" key="5">
    <source>
        <dbReference type="ARBA" id="ARBA00023163"/>
    </source>
</evidence>
<evidence type="ECO:0000256" key="7">
    <source>
        <dbReference type="SAM" id="MobiDB-lite"/>
    </source>
</evidence>
<keyword evidence="3" id="KW-0805">Transcription regulation</keyword>
<evidence type="ECO:0000256" key="3">
    <source>
        <dbReference type="ARBA" id="ARBA00023015"/>
    </source>
</evidence>
<dbReference type="InterPro" id="IPR005158">
    <property type="entry name" value="BTAD"/>
</dbReference>
<sequence>MRFFILGATEAHDADGRPIPLGGPRVRALLTALALRADRPGPVPVDSLIADIWADDPTAVGPATRDLPPADAPAALQALVGRLRRALGDRHRDAVVHSAAPPGYRLTADPDTIDLFRFQHLVRTAERQDPATEARTLRAALALWRGPVLADLPEPARRPAAARLEALHRTARRRRAAADLALGPAEPLLPELRELIDADPLDEPAHALYIRALRAAGRPAQALAAYETVRTTLADRLGTTPGPELTALYAELLTPPAAPDPTPGEPGTRGTPATLRPADRPPAPPPPAPAPPGPGGGGVVRQARKGR</sequence>
<proteinExistence type="inferred from homology"/>
<dbReference type="PROSITE" id="PS51755">
    <property type="entry name" value="OMPR_PHOB"/>
    <property type="match status" value="1"/>
</dbReference>
<accession>A0ABV4ZGT0</accession>
<dbReference type="CDD" id="cd15831">
    <property type="entry name" value="BTAD"/>
    <property type="match status" value="1"/>
</dbReference>
<name>A0ABV4ZGT0_9ACTN</name>
<feature type="compositionally biased region" description="Pro residues" evidence="7">
    <location>
        <begin position="280"/>
        <end position="294"/>
    </location>
</feature>
<dbReference type="SMART" id="SM01043">
    <property type="entry name" value="BTAD"/>
    <property type="match status" value="1"/>
</dbReference>
<organism evidence="9 10">
    <name type="scientific">Streptomyces carpaticus</name>
    <dbReference type="NCBI Taxonomy" id="285558"/>
    <lineage>
        <taxon>Bacteria</taxon>
        <taxon>Bacillati</taxon>
        <taxon>Actinomycetota</taxon>
        <taxon>Actinomycetes</taxon>
        <taxon>Kitasatosporales</taxon>
        <taxon>Streptomycetaceae</taxon>
        <taxon>Streptomyces</taxon>
    </lineage>
</organism>
<dbReference type="PANTHER" id="PTHR35807">
    <property type="entry name" value="TRANSCRIPTIONAL REGULATOR REDD-RELATED"/>
    <property type="match status" value="1"/>
</dbReference>
<dbReference type="SUPFAM" id="SSF48452">
    <property type="entry name" value="TPR-like"/>
    <property type="match status" value="1"/>
</dbReference>
<comment type="caution">
    <text evidence="9">The sequence shown here is derived from an EMBL/GenBank/DDBJ whole genome shotgun (WGS) entry which is preliminary data.</text>
</comment>
<keyword evidence="10" id="KW-1185">Reference proteome</keyword>
<feature type="domain" description="OmpR/PhoB-type" evidence="8">
    <location>
        <begin position="1"/>
        <end position="108"/>
    </location>
</feature>
<dbReference type="SUPFAM" id="SSF46894">
    <property type="entry name" value="C-terminal effector domain of the bipartite response regulators"/>
    <property type="match status" value="1"/>
</dbReference>
<keyword evidence="5" id="KW-0804">Transcription</keyword>
<evidence type="ECO:0000256" key="2">
    <source>
        <dbReference type="ARBA" id="ARBA00023012"/>
    </source>
</evidence>
<keyword evidence="4 6" id="KW-0238">DNA-binding</keyword>
<evidence type="ECO:0000256" key="4">
    <source>
        <dbReference type="ARBA" id="ARBA00023125"/>
    </source>
</evidence>